<name>B0MZI3_9BACT</name>
<organism evidence="9 10">
    <name type="scientific">Alistipes putredinis DSM 17216</name>
    <dbReference type="NCBI Taxonomy" id="445970"/>
    <lineage>
        <taxon>Bacteria</taxon>
        <taxon>Pseudomonadati</taxon>
        <taxon>Bacteroidota</taxon>
        <taxon>Bacteroidia</taxon>
        <taxon>Bacteroidales</taxon>
        <taxon>Rikenellaceae</taxon>
        <taxon>Alistipes</taxon>
    </lineage>
</organism>
<dbReference type="eggNOG" id="COG0286">
    <property type="taxonomic scope" value="Bacteria"/>
</dbReference>
<comment type="catalytic activity">
    <reaction evidence="7">
        <text>a 2'-deoxyadenosine in DNA + S-adenosyl-L-methionine = an N(6)-methyl-2'-deoxyadenosine in DNA + S-adenosyl-L-homocysteine + H(+)</text>
        <dbReference type="Rhea" id="RHEA:15197"/>
        <dbReference type="Rhea" id="RHEA-COMP:12418"/>
        <dbReference type="Rhea" id="RHEA-COMP:12419"/>
        <dbReference type="ChEBI" id="CHEBI:15378"/>
        <dbReference type="ChEBI" id="CHEBI:57856"/>
        <dbReference type="ChEBI" id="CHEBI:59789"/>
        <dbReference type="ChEBI" id="CHEBI:90615"/>
        <dbReference type="ChEBI" id="CHEBI:90616"/>
        <dbReference type="EC" id="2.1.1.72"/>
    </reaction>
</comment>
<dbReference type="GO" id="GO:0032259">
    <property type="term" value="P:methylation"/>
    <property type="evidence" value="ECO:0007669"/>
    <property type="project" value="UniProtKB-KW"/>
</dbReference>
<dbReference type="SUPFAM" id="SSF53335">
    <property type="entry name" value="S-adenosyl-L-methionine-dependent methyltransferases"/>
    <property type="match status" value="1"/>
</dbReference>
<dbReference type="EC" id="2.1.1.72" evidence="2"/>
<evidence type="ECO:0000256" key="4">
    <source>
        <dbReference type="ARBA" id="ARBA00022679"/>
    </source>
</evidence>
<dbReference type="GO" id="GO:0008170">
    <property type="term" value="F:N-methyltransferase activity"/>
    <property type="evidence" value="ECO:0007669"/>
    <property type="project" value="InterPro"/>
</dbReference>
<dbReference type="EMBL" id="ABFK02000020">
    <property type="protein sequence ID" value="EDS03019.1"/>
    <property type="molecule type" value="Genomic_DNA"/>
</dbReference>
<evidence type="ECO:0000313" key="10">
    <source>
        <dbReference type="Proteomes" id="UP000005819"/>
    </source>
</evidence>
<dbReference type="GO" id="GO:0009007">
    <property type="term" value="F:site-specific DNA-methyltransferase (adenine-specific) activity"/>
    <property type="evidence" value="ECO:0007669"/>
    <property type="project" value="UniProtKB-EC"/>
</dbReference>
<dbReference type="HOGENOM" id="CLU_1101156_0_0_10"/>
<keyword evidence="5" id="KW-0949">S-adenosyl-L-methionine</keyword>
<evidence type="ECO:0000313" key="9">
    <source>
        <dbReference type="EMBL" id="EDS03019.1"/>
    </source>
</evidence>
<feature type="domain" description="DNA methylase adenine-specific" evidence="8">
    <location>
        <begin position="92"/>
        <end position="199"/>
    </location>
</feature>
<dbReference type="InterPro" id="IPR003356">
    <property type="entry name" value="DNA_methylase_A-5"/>
</dbReference>
<comment type="caution">
    <text evidence="9">The sequence shown here is derived from an EMBL/GenBank/DDBJ whole genome shotgun (WGS) entry which is preliminary data.</text>
</comment>
<evidence type="ECO:0000259" key="8">
    <source>
        <dbReference type="Pfam" id="PF02384"/>
    </source>
</evidence>
<dbReference type="InterPro" id="IPR029063">
    <property type="entry name" value="SAM-dependent_MTases_sf"/>
</dbReference>
<evidence type="ECO:0000256" key="1">
    <source>
        <dbReference type="ARBA" id="ARBA00006594"/>
    </source>
</evidence>
<dbReference type="GO" id="GO:0009307">
    <property type="term" value="P:DNA restriction-modification system"/>
    <property type="evidence" value="ECO:0007669"/>
    <property type="project" value="UniProtKB-KW"/>
</dbReference>
<keyword evidence="10" id="KW-1185">Reference proteome</keyword>
<keyword evidence="3" id="KW-0489">Methyltransferase</keyword>
<sequence>MKIKIMAKGYNAPAEVRELEKQINDFTYRNGLDVKTVFQDLLRYIVHGFSLPDTPPLSDWRYNKEQTKVFYDMFATWIQIMSQQIKRHGWYDAFGDLFMALTSQSGQQQKGQFFTPAHITDLMSKITMGKQESDAKILSVCDPTAGSGRTLLAAKADRPQSYLVAWDIDYTCCLMCVCNFLINGCVGEVVCIDSLRMDNFRGAWIVNEALCRTGLPTVRKLDEKEYNLFKQADIPPYVFFINQKGYDDYFRMRETWAKVMSLFQESPTPQTGM</sequence>
<reference evidence="9" key="1">
    <citation type="submission" date="2007-10" db="EMBL/GenBank/DDBJ databases">
        <authorList>
            <person name="Fulton L."/>
            <person name="Clifton S."/>
            <person name="Fulton B."/>
            <person name="Xu J."/>
            <person name="Minx P."/>
            <person name="Pepin K.H."/>
            <person name="Johnson M."/>
            <person name="Thiruvilangam P."/>
            <person name="Bhonagiri V."/>
            <person name="Nash W.E."/>
            <person name="Mardis E.R."/>
            <person name="Wilson R.K."/>
        </authorList>
    </citation>
    <scope>NUCLEOTIDE SEQUENCE [LARGE SCALE GENOMIC DNA]</scope>
    <source>
        <strain evidence="9">DSM 17216</strain>
    </source>
</reference>
<keyword evidence="6" id="KW-0680">Restriction system</keyword>
<dbReference type="GO" id="GO:0003677">
    <property type="term" value="F:DNA binding"/>
    <property type="evidence" value="ECO:0007669"/>
    <property type="project" value="InterPro"/>
</dbReference>
<keyword evidence="4" id="KW-0808">Transferase</keyword>
<dbReference type="PANTHER" id="PTHR42933">
    <property type="entry name" value="SLR6095 PROTEIN"/>
    <property type="match status" value="1"/>
</dbReference>
<dbReference type="PRINTS" id="PR00507">
    <property type="entry name" value="N12N6MTFRASE"/>
</dbReference>
<evidence type="ECO:0000256" key="2">
    <source>
        <dbReference type="ARBA" id="ARBA00011900"/>
    </source>
</evidence>
<comment type="similarity">
    <text evidence="1">Belongs to the N(4)/N(6)-methyltransferase family.</text>
</comment>
<dbReference type="AlphaFoldDB" id="B0MZI3"/>
<dbReference type="Pfam" id="PF02384">
    <property type="entry name" value="N6_Mtase"/>
    <property type="match status" value="1"/>
</dbReference>
<dbReference type="InterPro" id="IPR051537">
    <property type="entry name" value="DNA_Adenine_Mtase"/>
</dbReference>
<proteinExistence type="inferred from homology"/>
<gene>
    <name evidence="9" type="ORF">ALIPUT_02557</name>
</gene>
<evidence type="ECO:0000256" key="7">
    <source>
        <dbReference type="ARBA" id="ARBA00047942"/>
    </source>
</evidence>
<evidence type="ECO:0000256" key="6">
    <source>
        <dbReference type="ARBA" id="ARBA00022747"/>
    </source>
</evidence>
<dbReference type="Gene3D" id="3.40.50.150">
    <property type="entry name" value="Vaccinia Virus protein VP39"/>
    <property type="match status" value="1"/>
</dbReference>
<evidence type="ECO:0000256" key="5">
    <source>
        <dbReference type="ARBA" id="ARBA00022691"/>
    </source>
</evidence>
<dbReference type="Proteomes" id="UP000005819">
    <property type="component" value="Unassembled WGS sequence"/>
</dbReference>
<reference evidence="9" key="2">
    <citation type="submission" date="2013-09" db="EMBL/GenBank/DDBJ databases">
        <title>Draft genome sequence of Alistipes putredinis (DSM 17216).</title>
        <authorList>
            <person name="Sudarsanam P."/>
            <person name="Ley R."/>
            <person name="Guruge J."/>
            <person name="Turnbaugh P.J."/>
            <person name="Mahowald M."/>
            <person name="Liep D."/>
            <person name="Gordon J."/>
        </authorList>
    </citation>
    <scope>NUCLEOTIDE SEQUENCE</scope>
    <source>
        <strain evidence="9">DSM 17216</strain>
    </source>
</reference>
<protein>
    <recommendedName>
        <fullName evidence="2">site-specific DNA-methyltransferase (adenine-specific)</fullName>
        <ecNumber evidence="2">2.1.1.72</ecNumber>
    </recommendedName>
</protein>
<accession>B0MZI3</accession>
<evidence type="ECO:0000256" key="3">
    <source>
        <dbReference type="ARBA" id="ARBA00022603"/>
    </source>
</evidence>
<dbReference type="PANTHER" id="PTHR42933:SF3">
    <property type="entry name" value="TYPE I RESTRICTION ENZYME MJAVIII METHYLASE SUBUNIT"/>
    <property type="match status" value="1"/>
</dbReference>